<dbReference type="Gene3D" id="3.30.160.60">
    <property type="entry name" value="Classic Zinc Finger"/>
    <property type="match status" value="4"/>
</dbReference>
<keyword evidence="6" id="KW-0539">Nucleus</keyword>
<dbReference type="SMART" id="SM00355">
    <property type="entry name" value="ZnF_C2H2"/>
    <property type="match status" value="5"/>
</dbReference>
<dbReference type="PANTHER" id="PTHR16515">
    <property type="entry name" value="PR DOMAIN ZINC FINGER PROTEIN"/>
    <property type="match status" value="1"/>
</dbReference>
<evidence type="ECO:0000259" key="9">
    <source>
        <dbReference type="PROSITE" id="PS50157"/>
    </source>
</evidence>
<dbReference type="InterPro" id="IPR036236">
    <property type="entry name" value="Znf_C2H2_sf"/>
</dbReference>
<dbReference type="FunFam" id="3.30.160.60:FF:000208">
    <property type="entry name" value="zinc finger protein Gfi-1b"/>
    <property type="match status" value="1"/>
</dbReference>
<evidence type="ECO:0000256" key="8">
    <source>
        <dbReference type="SAM" id="MobiDB-lite"/>
    </source>
</evidence>
<feature type="compositionally biased region" description="Basic and acidic residues" evidence="8">
    <location>
        <begin position="63"/>
        <end position="78"/>
    </location>
</feature>
<dbReference type="Pfam" id="PF12874">
    <property type="entry name" value="zf-met"/>
    <property type="match status" value="1"/>
</dbReference>
<dbReference type="FunFam" id="3.30.160.60:FF:000148">
    <property type="entry name" value="zinc finger protein Gfi-1"/>
    <property type="match status" value="1"/>
</dbReference>
<name>A0A553NBZ9_TIGCA</name>
<feature type="region of interest" description="Disordered" evidence="8">
    <location>
        <begin position="565"/>
        <end position="604"/>
    </location>
</feature>
<feature type="domain" description="C2H2-type" evidence="9">
    <location>
        <begin position="448"/>
        <end position="475"/>
    </location>
</feature>
<feature type="compositionally biased region" description="Polar residues" evidence="8">
    <location>
        <begin position="52"/>
        <end position="62"/>
    </location>
</feature>
<dbReference type="EMBL" id="VCGU01000458">
    <property type="protein sequence ID" value="TRY62948.1"/>
    <property type="molecule type" value="Genomic_DNA"/>
</dbReference>
<dbReference type="PROSITE" id="PS50157">
    <property type="entry name" value="ZINC_FINGER_C2H2_2"/>
    <property type="match status" value="5"/>
</dbReference>
<feature type="region of interest" description="Disordered" evidence="8">
    <location>
        <begin position="637"/>
        <end position="657"/>
    </location>
</feature>
<feature type="region of interest" description="Disordered" evidence="8">
    <location>
        <begin position="1"/>
        <end position="87"/>
    </location>
</feature>
<dbReference type="PANTHER" id="PTHR16515:SF58">
    <property type="entry name" value="ZINC FINGER PROTEIN 22"/>
    <property type="match status" value="1"/>
</dbReference>
<feature type="region of interest" description="Disordered" evidence="8">
    <location>
        <begin position="134"/>
        <end position="261"/>
    </location>
</feature>
<dbReference type="SUPFAM" id="SSF57667">
    <property type="entry name" value="beta-beta-alpha zinc fingers"/>
    <property type="match status" value="3"/>
</dbReference>
<feature type="domain" description="C2H2-type" evidence="9">
    <location>
        <begin position="476"/>
        <end position="503"/>
    </location>
</feature>
<feature type="domain" description="C2H2-type" evidence="9">
    <location>
        <begin position="548"/>
        <end position="576"/>
    </location>
</feature>
<feature type="domain" description="C2H2-type" evidence="9">
    <location>
        <begin position="504"/>
        <end position="531"/>
    </location>
</feature>
<keyword evidence="4 7" id="KW-0863">Zinc-finger</keyword>
<dbReference type="STRING" id="6832.A0A553NBZ9"/>
<dbReference type="InterPro" id="IPR050331">
    <property type="entry name" value="Zinc_finger"/>
</dbReference>
<dbReference type="Pfam" id="PF00096">
    <property type="entry name" value="zf-C2H2"/>
    <property type="match status" value="4"/>
</dbReference>
<feature type="compositionally biased region" description="Low complexity" evidence="8">
    <location>
        <begin position="151"/>
        <end position="178"/>
    </location>
</feature>
<feature type="compositionally biased region" description="Low complexity" evidence="8">
    <location>
        <begin position="233"/>
        <end position="244"/>
    </location>
</feature>
<keyword evidence="3" id="KW-0677">Repeat</keyword>
<keyword evidence="11" id="KW-1185">Reference proteome</keyword>
<keyword evidence="2" id="KW-0479">Metal-binding</keyword>
<evidence type="ECO:0000256" key="4">
    <source>
        <dbReference type="ARBA" id="ARBA00022771"/>
    </source>
</evidence>
<dbReference type="GO" id="GO:0005634">
    <property type="term" value="C:nucleus"/>
    <property type="evidence" value="ECO:0007669"/>
    <property type="project" value="UniProtKB-SubCell"/>
</dbReference>
<feature type="compositionally biased region" description="Polar residues" evidence="8">
    <location>
        <begin position="204"/>
        <end position="226"/>
    </location>
</feature>
<evidence type="ECO:0000256" key="1">
    <source>
        <dbReference type="ARBA" id="ARBA00004123"/>
    </source>
</evidence>
<dbReference type="PROSITE" id="PS00028">
    <property type="entry name" value="ZINC_FINGER_C2H2_1"/>
    <property type="match status" value="5"/>
</dbReference>
<proteinExistence type="predicted"/>
<dbReference type="GO" id="GO:0010468">
    <property type="term" value="P:regulation of gene expression"/>
    <property type="evidence" value="ECO:0007669"/>
    <property type="project" value="TreeGrafter"/>
</dbReference>
<feature type="compositionally biased region" description="Polar residues" evidence="8">
    <location>
        <begin position="641"/>
        <end position="657"/>
    </location>
</feature>
<evidence type="ECO:0000256" key="6">
    <source>
        <dbReference type="ARBA" id="ARBA00023242"/>
    </source>
</evidence>
<gene>
    <name evidence="10" type="ORF">TCAL_07275</name>
</gene>
<dbReference type="AlphaFoldDB" id="A0A553NBZ9"/>
<dbReference type="Proteomes" id="UP000318571">
    <property type="component" value="Chromosome 10"/>
</dbReference>
<evidence type="ECO:0000313" key="10">
    <source>
        <dbReference type="EMBL" id="TRY62948.1"/>
    </source>
</evidence>
<organism evidence="10 11">
    <name type="scientific">Tigriopus californicus</name>
    <name type="common">Marine copepod</name>
    <dbReference type="NCBI Taxonomy" id="6832"/>
    <lineage>
        <taxon>Eukaryota</taxon>
        <taxon>Metazoa</taxon>
        <taxon>Ecdysozoa</taxon>
        <taxon>Arthropoda</taxon>
        <taxon>Crustacea</taxon>
        <taxon>Multicrustacea</taxon>
        <taxon>Hexanauplia</taxon>
        <taxon>Copepoda</taxon>
        <taxon>Harpacticoida</taxon>
        <taxon>Harpacticidae</taxon>
        <taxon>Tigriopus</taxon>
    </lineage>
</organism>
<dbReference type="FunFam" id="3.30.160.60:FF:000446">
    <property type="entry name" value="Zinc finger protein"/>
    <property type="match status" value="1"/>
</dbReference>
<comment type="caution">
    <text evidence="10">The sequence shown here is derived from an EMBL/GenBank/DDBJ whole genome shotgun (WGS) entry which is preliminary data.</text>
</comment>
<accession>A0A553NBZ9</accession>
<protein>
    <recommendedName>
        <fullName evidence="9">C2H2-type domain-containing protein</fullName>
    </recommendedName>
</protein>
<evidence type="ECO:0000256" key="5">
    <source>
        <dbReference type="ARBA" id="ARBA00022833"/>
    </source>
</evidence>
<evidence type="ECO:0000256" key="3">
    <source>
        <dbReference type="ARBA" id="ARBA00022737"/>
    </source>
</evidence>
<feature type="domain" description="C2H2-type" evidence="9">
    <location>
        <begin position="419"/>
        <end position="447"/>
    </location>
</feature>
<feature type="compositionally biased region" description="Polar residues" evidence="8">
    <location>
        <begin position="179"/>
        <end position="197"/>
    </location>
</feature>
<sequence>MTTDSGQGETSVASTNSGTSLPTSVSPSTTSAFRVVTPKPKMASCSEDDDSIATNNNEQSSENVRKDEHHIELDEAHPKSPQPFTWPRKPDMLPFLSLCSRYPSGPWAGLLQQSIKERQGFGSDEISFGIHRLMESPPQDKSPSSVSGDEALLSPSSSSSNATNSTTTNANTNNTLNNDKTPSLKSSSAFSPWNHPQLSGRLGTLSSHTHGVPNSPTSKDYQPQQPNKHHLFSVSSLLGDSPSSPSTPPSPKQGANDKEKDEITPAELASRSFFYPALTLDMLNKNRLAAVADYLSSSGGNRHTLPPPPSLPPSVPPFPFFPAAFTSLAAMKVVSDSNRNLTPSFPFPFPGFPNPGSMGNCPDPSEISARLRSLAGASSNNNHLINPLLESAIPTTVSSPTTGDPIGQYRSLPLAGDIYSCMKCDKIFSTPHGLEVHARRAHNGKRPYACELCNKTFGHEISLTQHRAVHNSEKTFSCKQCGKSFKRSSTLSTHLLIHSDTRPYPCQYCGKRFHQKSDMKKHTYIHTGKRKVDLRRHKETQHSGFKPFNCDLCGRSFQRKVDLRRHKETQHTDLRVLPPSSHHGRPGHASNDGPSAPPSSLAHHLSPFPPLMSYRNHLLNGPPSLATSLPLPLPQGFGTPLQMSSPQITSQLLERTA</sequence>
<dbReference type="FunFam" id="3.30.160.60:FF:000245">
    <property type="entry name" value="zinc finger protein Gfi-1"/>
    <property type="match status" value="1"/>
</dbReference>
<evidence type="ECO:0000313" key="11">
    <source>
        <dbReference type="Proteomes" id="UP000318571"/>
    </source>
</evidence>
<keyword evidence="5" id="KW-0862">Zinc</keyword>
<feature type="compositionally biased region" description="Polar residues" evidence="8">
    <location>
        <begin position="1"/>
        <end position="16"/>
    </location>
</feature>
<reference evidence="10 11" key="1">
    <citation type="journal article" date="2018" name="Nat. Ecol. Evol.">
        <title>Genomic signatures of mitonuclear coevolution across populations of Tigriopus californicus.</title>
        <authorList>
            <person name="Barreto F.S."/>
            <person name="Watson E.T."/>
            <person name="Lima T.G."/>
            <person name="Willett C.S."/>
            <person name="Edmands S."/>
            <person name="Li W."/>
            <person name="Burton R.S."/>
        </authorList>
    </citation>
    <scope>NUCLEOTIDE SEQUENCE [LARGE SCALE GENOMIC DNA]</scope>
    <source>
        <strain evidence="10 11">San Diego</strain>
    </source>
</reference>
<comment type="subcellular location">
    <subcellularLocation>
        <location evidence="1">Nucleus</location>
    </subcellularLocation>
</comment>
<dbReference type="OMA" id="VQFICEN"/>
<dbReference type="GO" id="GO:0008270">
    <property type="term" value="F:zinc ion binding"/>
    <property type="evidence" value="ECO:0007669"/>
    <property type="project" value="UniProtKB-KW"/>
</dbReference>
<evidence type="ECO:0000256" key="7">
    <source>
        <dbReference type="PROSITE-ProRule" id="PRU00042"/>
    </source>
</evidence>
<evidence type="ECO:0000256" key="2">
    <source>
        <dbReference type="ARBA" id="ARBA00022723"/>
    </source>
</evidence>
<dbReference type="InterPro" id="IPR013087">
    <property type="entry name" value="Znf_C2H2_type"/>
</dbReference>
<feature type="compositionally biased region" description="Low complexity" evidence="8">
    <location>
        <begin position="17"/>
        <end position="31"/>
    </location>
</feature>